<dbReference type="Gene3D" id="1.10.10.2130">
    <property type="entry name" value="DEAH helicase family, winged-helix domain"/>
    <property type="match status" value="1"/>
</dbReference>
<proteinExistence type="predicted"/>
<feature type="non-terminal residue" evidence="6">
    <location>
        <position position="316"/>
    </location>
</feature>
<reference evidence="6" key="1">
    <citation type="journal article" date="2022" name="Int. J. Mol. Sci.">
        <title>Draft Genome of Tanacetum Coccineum: Genomic Comparison of Closely Related Tanacetum-Family Plants.</title>
        <authorList>
            <person name="Yamashiro T."/>
            <person name="Shiraishi A."/>
            <person name="Nakayama K."/>
            <person name="Satake H."/>
        </authorList>
    </citation>
    <scope>NUCLEOTIDE SEQUENCE</scope>
</reference>
<keyword evidence="7" id="KW-1185">Reference proteome</keyword>
<dbReference type="InterPro" id="IPR028565">
    <property type="entry name" value="MHD"/>
</dbReference>
<dbReference type="EMBL" id="BQNB010011176">
    <property type="protein sequence ID" value="GJS87174.1"/>
    <property type="molecule type" value="Genomic_DNA"/>
</dbReference>
<dbReference type="Gene3D" id="2.60.40.1170">
    <property type="entry name" value="Mu homology domain, subdomain B"/>
    <property type="match status" value="1"/>
</dbReference>
<dbReference type="Pfam" id="PF00928">
    <property type="entry name" value="Adap_comp_sub"/>
    <property type="match status" value="1"/>
</dbReference>
<dbReference type="InterPro" id="IPR027417">
    <property type="entry name" value="P-loop_NTPase"/>
</dbReference>
<dbReference type="InterPro" id="IPR018240">
    <property type="entry name" value="Clathrin_mu_CS"/>
</dbReference>
<reference evidence="6" key="2">
    <citation type="submission" date="2022-01" db="EMBL/GenBank/DDBJ databases">
        <authorList>
            <person name="Yamashiro T."/>
            <person name="Shiraishi A."/>
            <person name="Satake H."/>
            <person name="Nakayama K."/>
        </authorList>
    </citation>
    <scope>NUCLEOTIDE SEQUENCE</scope>
</reference>
<dbReference type="Proteomes" id="UP001151760">
    <property type="component" value="Unassembled WGS sequence"/>
</dbReference>
<dbReference type="InterPro" id="IPR042035">
    <property type="entry name" value="DEAH_win-hel_dom"/>
</dbReference>
<keyword evidence="4" id="KW-0472">Membrane</keyword>
<feature type="domain" description="MHD" evidence="5">
    <location>
        <begin position="191"/>
        <end position="240"/>
    </location>
</feature>
<keyword evidence="2" id="KW-0813">Transport</keyword>
<evidence type="ECO:0000256" key="1">
    <source>
        <dbReference type="ARBA" id="ARBA00004308"/>
    </source>
</evidence>
<sequence>MPISHRWIRFCHTDCQRGNPCLCHLCASSENAPEKSRRVVSLETVSRLDGCDNEFINAWPNTLKNCQGPGKCFCLYPESRFEGLDNSTVPEIKRCNILNVILQLSALGVDDIIGFDFMEKHDRYVENDGRMPPYYHMACQTVGYNSDDINAGDFDLDFVWGAATSAYQFIKTDAYKLEVTQRPPMAVTNAVSWRNEGIHYKKNEVFLDVIESINILVNSNRQIIRSEVVGALKMKTCLSKHYSSATVHEKKNSFDDLEGMAATKSFEDVLIEVEKKLEECFTRFIKMEECVTQMHQEFSLWSDKLFKSVEAAEKEK</sequence>
<evidence type="ECO:0000313" key="7">
    <source>
        <dbReference type="Proteomes" id="UP001151760"/>
    </source>
</evidence>
<evidence type="ECO:0000256" key="3">
    <source>
        <dbReference type="ARBA" id="ARBA00022927"/>
    </source>
</evidence>
<accession>A0ABQ4ZAF1</accession>
<comment type="caution">
    <text evidence="6">The sequence shown here is derived from an EMBL/GenBank/DDBJ whole genome shotgun (WGS) entry which is preliminary data.</text>
</comment>
<evidence type="ECO:0000259" key="5">
    <source>
        <dbReference type="Pfam" id="PF00928"/>
    </source>
</evidence>
<evidence type="ECO:0000256" key="2">
    <source>
        <dbReference type="ARBA" id="ARBA00022448"/>
    </source>
</evidence>
<dbReference type="InterPro" id="IPR036168">
    <property type="entry name" value="AP2_Mu_C_sf"/>
</dbReference>
<keyword evidence="3" id="KW-0653">Protein transport</keyword>
<dbReference type="InterPro" id="IPR050431">
    <property type="entry name" value="Adaptor_comp_med_subunit"/>
</dbReference>
<dbReference type="SUPFAM" id="SSF49447">
    <property type="entry name" value="Second domain of Mu2 adaptin subunit (ap50) of ap2 adaptor"/>
    <property type="match status" value="1"/>
</dbReference>
<protein>
    <submittedName>
        <fullName evidence="6">AP-1 complex subunit mu-2</fullName>
    </submittedName>
</protein>
<comment type="subcellular location">
    <subcellularLocation>
        <location evidence="1">Endomembrane system</location>
    </subcellularLocation>
</comment>
<gene>
    <name evidence="6" type="ORF">Tco_0769810</name>
</gene>
<organism evidence="6 7">
    <name type="scientific">Tanacetum coccineum</name>
    <dbReference type="NCBI Taxonomy" id="301880"/>
    <lineage>
        <taxon>Eukaryota</taxon>
        <taxon>Viridiplantae</taxon>
        <taxon>Streptophyta</taxon>
        <taxon>Embryophyta</taxon>
        <taxon>Tracheophyta</taxon>
        <taxon>Spermatophyta</taxon>
        <taxon>Magnoliopsida</taxon>
        <taxon>eudicotyledons</taxon>
        <taxon>Gunneridae</taxon>
        <taxon>Pentapetalae</taxon>
        <taxon>asterids</taxon>
        <taxon>campanulids</taxon>
        <taxon>Asterales</taxon>
        <taxon>Asteraceae</taxon>
        <taxon>Asteroideae</taxon>
        <taxon>Anthemideae</taxon>
        <taxon>Anthemidinae</taxon>
        <taxon>Tanacetum</taxon>
    </lineage>
</organism>
<dbReference type="SUPFAM" id="SSF52540">
    <property type="entry name" value="P-loop containing nucleoside triphosphate hydrolases"/>
    <property type="match status" value="1"/>
</dbReference>
<dbReference type="PROSITE" id="PS00990">
    <property type="entry name" value="CLAT_ADAPTOR_M_1"/>
    <property type="match status" value="1"/>
</dbReference>
<evidence type="ECO:0000313" key="6">
    <source>
        <dbReference type="EMBL" id="GJS87174.1"/>
    </source>
</evidence>
<name>A0ABQ4ZAF1_9ASTR</name>
<evidence type="ECO:0000256" key="4">
    <source>
        <dbReference type="ARBA" id="ARBA00023136"/>
    </source>
</evidence>
<dbReference type="PANTHER" id="PTHR10529">
    <property type="entry name" value="AP COMPLEX SUBUNIT MU"/>
    <property type="match status" value="1"/>
</dbReference>